<name>A0A0F6B7Q6_SALT1</name>
<proteinExistence type="predicted"/>
<dbReference type="HOGENOM" id="CLU_3375872_0_0_6"/>
<dbReference type="Proteomes" id="UP000002695">
    <property type="component" value="Chromosome"/>
</dbReference>
<evidence type="ECO:0000313" key="1">
    <source>
        <dbReference type="EMBL" id="ACY90554.1"/>
    </source>
</evidence>
<organism evidence="1 2">
    <name type="scientific">Salmonella typhimurium (strain 14028s / SGSC 2262)</name>
    <dbReference type="NCBI Taxonomy" id="588858"/>
    <lineage>
        <taxon>Bacteria</taxon>
        <taxon>Pseudomonadati</taxon>
        <taxon>Pseudomonadota</taxon>
        <taxon>Gammaproteobacteria</taxon>
        <taxon>Enterobacterales</taxon>
        <taxon>Enterobacteriaceae</taxon>
        <taxon>Salmonella</taxon>
    </lineage>
</organism>
<protein>
    <submittedName>
        <fullName evidence="1">Uncharacterized protein</fullName>
    </submittedName>
</protein>
<keyword evidence="2" id="KW-1185">Reference proteome</keyword>
<gene>
    <name evidence="1" type="ordered locus">STM14_4163</name>
</gene>
<sequence>MSLTKGGLNDFVYRCCFELPLRSSAAVRPNITLS</sequence>
<reference evidence="1 2" key="1">
    <citation type="journal article" date="2010" name="J. Bacteriol.">
        <title>Short-term signatures of evolutionary change in the Salmonella enterica serovar typhimurium 14028 genome.</title>
        <authorList>
            <person name="Jarvik T."/>
            <person name="Smillie C."/>
            <person name="Groisman E.A."/>
            <person name="Ochman H."/>
        </authorList>
    </citation>
    <scope>NUCLEOTIDE SEQUENCE [LARGE SCALE GENOMIC DNA]</scope>
    <source>
        <strain evidence="2">14028s / SGSC 2262</strain>
    </source>
</reference>
<accession>A0A0F6B7Q6</accession>
<evidence type="ECO:0000313" key="2">
    <source>
        <dbReference type="Proteomes" id="UP000002695"/>
    </source>
</evidence>
<dbReference type="EMBL" id="CP001363">
    <property type="protein sequence ID" value="ACY90554.1"/>
    <property type="molecule type" value="Genomic_DNA"/>
</dbReference>
<dbReference type="KEGG" id="seo:STM14_4163"/>
<dbReference type="AlphaFoldDB" id="A0A0F6B7Q6"/>